<feature type="transmembrane region" description="Helical" evidence="2">
    <location>
        <begin position="120"/>
        <end position="138"/>
    </location>
</feature>
<dbReference type="OrthoDB" id="4582561at2759"/>
<keyword evidence="4" id="KW-1185">Reference proteome</keyword>
<sequence length="530" mass="59285">MASILLQNGTYSINETSLAEASRMLDYSASDPIQDLSSFNGSGILQQIVECTRASCHEDEQGNQVETDYGVCGQEIAKLPARYEEGDDLGSILDPLKSLCSSVKGDPEADIVGPGVTVSYIIQFALGAWFFVFSIFIPRDPSSNIYLKLTSCLHRTKRKIWKDSLPTRKDSEKTRTESFLERLCASRFSVALFSSFVEFQEAQAFFTIAIQLASISLVVFNEHVPDLDWDAARHLSSGNALVVLMVQTELHRRKLHWWYTYLLAVTVCVLGLVIREMGDRLRKEGYVPLSQCGGHRESILETCRISPNMFADDSLGSDPYFRIPLIGFILLSIDQLVNIPSLRAKMVGWMETSKKGSRPLKWAFGFISIVWSLIWFVVNFLVWYLLLSNVETVLTAAYGSMNKKDEWTFGQVVAVLPWAPVVAKYIYYSIFGIKDGVSSRIDNHYKVVSNDSKRSSSKPPPQSEDEIELRGKGYQSVSGREDVTPGEPSPAEWGRPSPADAGRYGDESSYSSSLQPQRFAFPSPSPQCNR</sequence>
<dbReference type="GeneID" id="62155802"/>
<protein>
    <submittedName>
        <fullName evidence="3">Uncharacterized protein</fullName>
    </submittedName>
</protein>
<reference evidence="3" key="2">
    <citation type="submission" date="2020-11" db="EMBL/GenBank/DDBJ databases">
        <title>Whole genome sequencing of Colletotrichum sp.</title>
        <authorList>
            <person name="Li H."/>
        </authorList>
    </citation>
    <scope>NUCLEOTIDE SEQUENCE</scope>
    <source>
        <strain evidence="3">CkLH20</strain>
    </source>
</reference>
<evidence type="ECO:0000256" key="1">
    <source>
        <dbReference type="SAM" id="MobiDB-lite"/>
    </source>
</evidence>
<dbReference type="AlphaFoldDB" id="A0A9P6LR62"/>
<evidence type="ECO:0000313" key="3">
    <source>
        <dbReference type="EMBL" id="KAF9881972.1"/>
    </source>
</evidence>
<proteinExistence type="predicted"/>
<gene>
    <name evidence="3" type="ORF">CkaCkLH20_00008</name>
</gene>
<feature type="transmembrane region" description="Helical" evidence="2">
    <location>
        <begin position="320"/>
        <end position="341"/>
    </location>
</feature>
<reference evidence="3" key="1">
    <citation type="submission" date="2020-03" db="EMBL/GenBank/DDBJ databases">
        <authorList>
            <person name="He L."/>
        </authorList>
    </citation>
    <scope>NUCLEOTIDE SEQUENCE</scope>
    <source>
        <strain evidence="3">CkLH20</strain>
    </source>
</reference>
<dbReference type="Proteomes" id="UP000781932">
    <property type="component" value="Unassembled WGS sequence"/>
</dbReference>
<keyword evidence="2" id="KW-1133">Transmembrane helix</keyword>
<feature type="transmembrane region" description="Helical" evidence="2">
    <location>
        <begin position="407"/>
        <end position="427"/>
    </location>
</feature>
<feature type="transmembrane region" description="Helical" evidence="2">
    <location>
        <begin position="255"/>
        <end position="274"/>
    </location>
</feature>
<accession>A0A9P6LR62</accession>
<feature type="region of interest" description="Disordered" evidence="1">
    <location>
        <begin position="449"/>
        <end position="530"/>
    </location>
</feature>
<organism evidence="3 4">
    <name type="scientific">Colletotrichum karsti</name>
    <dbReference type="NCBI Taxonomy" id="1095194"/>
    <lineage>
        <taxon>Eukaryota</taxon>
        <taxon>Fungi</taxon>
        <taxon>Dikarya</taxon>
        <taxon>Ascomycota</taxon>
        <taxon>Pezizomycotina</taxon>
        <taxon>Sordariomycetes</taxon>
        <taxon>Hypocreomycetidae</taxon>
        <taxon>Glomerellales</taxon>
        <taxon>Glomerellaceae</taxon>
        <taxon>Colletotrichum</taxon>
        <taxon>Colletotrichum boninense species complex</taxon>
    </lineage>
</organism>
<dbReference type="EMBL" id="JAATWM020000001">
    <property type="protein sequence ID" value="KAF9881972.1"/>
    <property type="molecule type" value="Genomic_DNA"/>
</dbReference>
<dbReference type="RefSeq" id="XP_038751433.1">
    <property type="nucleotide sequence ID" value="XM_038882728.1"/>
</dbReference>
<keyword evidence="2" id="KW-0472">Membrane</keyword>
<keyword evidence="2" id="KW-0812">Transmembrane</keyword>
<name>A0A9P6LR62_9PEZI</name>
<evidence type="ECO:0000313" key="4">
    <source>
        <dbReference type="Proteomes" id="UP000781932"/>
    </source>
</evidence>
<feature type="transmembrane region" description="Helical" evidence="2">
    <location>
        <begin position="362"/>
        <end position="387"/>
    </location>
</feature>
<comment type="caution">
    <text evidence="3">The sequence shown here is derived from an EMBL/GenBank/DDBJ whole genome shotgun (WGS) entry which is preliminary data.</text>
</comment>
<evidence type="ECO:0000256" key="2">
    <source>
        <dbReference type="SAM" id="Phobius"/>
    </source>
</evidence>